<name>A0A4Z0GWS2_9BACI</name>
<evidence type="ECO:0000313" key="3">
    <source>
        <dbReference type="Proteomes" id="UP000297982"/>
    </source>
</evidence>
<sequence>MKEWHRELGTEDDRYFDMLTSLILLTGLTGIILNKGFLMVPAALIGAIWLLSKWYDRHGGTKLSLLNERKSVRLFPGEETNISFWMRNASKAPIMNGVLSFKTDTTLKGRESFTRETQKGYHYQLPLSLIQHGDSSVTLPVTAVQRGVTRFSEVQFKFPHLIKFRPVHLKYQRKYETEIIVYPEQKPVYGIDNVFHVSIGEQTASISPFEDLLTPVGTRDYVTSDPFHRIHWKASAKTQQLQTKVYERQVDRSWTIIVNMAQYTHMGNAHPSHHFEELLSYTSYLSHEAAKRGLTFDMALNMRRPHYRPYFYQEEGQGAGHLKETLELLARMNKERLLMPMEELMYRMDQQMYKRKTVLLLGEVPESCFRYIKKWQAQGITVFVLDVEQEEPVLVQATKRGNTA</sequence>
<dbReference type="Proteomes" id="UP000297982">
    <property type="component" value="Unassembled WGS sequence"/>
</dbReference>
<dbReference type="AlphaFoldDB" id="A0A4Z0GWS2"/>
<reference evidence="2 3" key="1">
    <citation type="journal article" date="2003" name="Int. J. Syst. Evol. Microbiol.">
        <title>Halobacillus salinus sp. nov., isolated from a salt lake on the coast of the East Sea in Korea.</title>
        <authorList>
            <person name="Yoon J.H."/>
            <person name="Kang K.H."/>
            <person name="Park Y.H."/>
        </authorList>
    </citation>
    <scope>NUCLEOTIDE SEQUENCE [LARGE SCALE GENOMIC DNA]</scope>
    <source>
        <strain evidence="2 3">HSL-3</strain>
    </source>
</reference>
<dbReference type="PANTHER" id="PTHR34351">
    <property type="entry name" value="SLR1927 PROTEIN-RELATED"/>
    <property type="match status" value="1"/>
</dbReference>
<proteinExistence type="predicted"/>
<dbReference type="PANTHER" id="PTHR34351:SF2">
    <property type="entry name" value="DUF58 DOMAIN-CONTAINING PROTEIN"/>
    <property type="match status" value="1"/>
</dbReference>
<keyword evidence="3" id="KW-1185">Reference proteome</keyword>
<keyword evidence="1" id="KW-0472">Membrane</keyword>
<comment type="caution">
    <text evidence="2">The sequence shown here is derived from an EMBL/GenBank/DDBJ whole genome shotgun (WGS) entry which is preliminary data.</text>
</comment>
<dbReference type="RefSeq" id="WP_135327921.1">
    <property type="nucleotide sequence ID" value="NZ_SRJC01000003.1"/>
</dbReference>
<gene>
    <name evidence="2" type="ORF">E4663_12910</name>
</gene>
<evidence type="ECO:0000256" key="1">
    <source>
        <dbReference type="SAM" id="Phobius"/>
    </source>
</evidence>
<dbReference type="STRING" id="192814.GCA_900166575_03485"/>
<feature type="transmembrane region" description="Helical" evidence="1">
    <location>
        <begin position="22"/>
        <end position="51"/>
    </location>
</feature>
<dbReference type="EMBL" id="SRJC01000003">
    <property type="protein sequence ID" value="TGB02240.1"/>
    <property type="molecule type" value="Genomic_DNA"/>
</dbReference>
<accession>A0A4Z0GWS2</accession>
<protein>
    <submittedName>
        <fullName evidence="2">DUF58 domain-containing protein</fullName>
    </submittedName>
</protein>
<keyword evidence="1" id="KW-1133">Transmembrane helix</keyword>
<organism evidence="2 3">
    <name type="scientific">Halobacillus salinus</name>
    <dbReference type="NCBI Taxonomy" id="192814"/>
    <lineage>
        <taxon>Bacteria</taxon>
        <taxon>Bacillati</taxon>
        <taxon>Bacillota</taxon>
        <taxon>Bacilli</taxon>
        <taxon>Bacillales</taxon>
        <taxon>Bacillaceae</taxon>
        <taxon>Halobacillus</taxon>
    </lineage>
</organism>
<keyword evidence="1" id="KW-0812">Transmembrane</keyword>
<evidence type="ECO:0000313" key="2">
    <source>
        <dbReference type="EMBL" id="TGB02240.1"/>
    </source>
</evidence>